<feature type="compositionally biased region" description="Basic and acidic residues" evidence="1">
    <location>
        <begin position="165"/>
        <end position="177"/>
    </location>
</feature>
<gene>
    <name evidence="2" type="ORF">GEV33_010441</name>
</gene>
<name>A0A8J6HDT1_TENMO</name>
<evidence type="ECO:0000313" key="3">
    <source>
        <dbReference type="Proteomes" id="UP000719412"/>
    </source>
</evidence>
<evidence type="ECO:0000313" key="2">
    <source>
        <dbReference type="EMBL" id="KAH0812351.1"/>
    </source>
</evidence>
<reference evidence="2" key="2">
    <citation type="submission" date="2021-08" db="EMBL/GenBank/DDBJ databases">
        <authorList>
            <person name="Eriksson T."/>
        </authorList>
    </citation>
    <scope>NUCLEOTIDE SEQUENCE</scope>
    <source>
        <strain evidence="2">Stoneville</strain>
        <tissue evidence="2">Whole head</tissue>
    </source>
</reference>
<dbReference type="EMBL" id="JABDTM020026124">
    <property type="protein sequence ID" value="KAH0812351.1"/>
    <property type="molecule type" value="Genomic_DNA"/>
</dbReference>
<accession>A0A8J6HDT1</accession>
<feature type="region of interest" description="Disordered" evidence="1">
    <location>
        <begin position="156"/>
        <end position="181"/>
    </location>
</feature>
<evidence type="ECO:0000256" key="1">
    <source>
        <dbReference type="SAM" id="MobiDB-lite"/>
    </source>
</evidence>
<reference evidence="2" key="1">
    <citation type="journal article" date="2020" name="J Insects Food Feed">
        <title>The yellow mealworm (Tenebrio molitor) genome: a resource for the emerging insects as food and feed industry.</title>
        <authorList>
            <person name="Eriksson T."/>
            <person name="Andere A."/>
            <person name="Kelstrup H."/>
            <person name="Emery V."/>
            <person name="Picard C."/>
        </authorList>
    </citation>
    <scope>NUCLEOTIDE SEQUENCE</scope>
    <source>
        <strain evidence="2">Stoneville</strain>
        <tissue evidence="2">Whole head</tissue>
    </source>
</reference>
<organism evidence="2 3">
    <name type="scientific">Tenebrio molitor</name>
    <name type="common">Yellow mealworm beetle</name>
    <dbReference type="NCBI Taxonomy" id="7067"/>
    <lineage>
        <taxon>Eukaryota</taxon>
        <taxon>Metazoa</taxon>
        <taxon>Ecdysozoa</taxon>
        <taxon>Arthropoda</taxon>
        <taxon>Hexapoda</taxon>
        <taxon>Insecta</taxon>
        <taxon>Pterygota</taxon>
        <taxon>Neoptera</taxon>
        <taxon>Endopterygota</taxon>
        <taxon>Coleoptera</taxon>
        <taxon>Polyphaga</taxon>
        <taxon>Cucujiformia</taxon>
        <taxon>Tenebrionidae</taxon>
        <taxon>Tenebrio</taxon>
    </lineage>
</organism>
<protein>
    <submittedName>
        <fullName evidence="2">Uncharacterized protein</fullName>
    </submittedName>
</protein>
<comment type="caution">
    <text evidence="2">The sequence shown here is derived from an EMBL/GenBank/DDBJ whole genome shotgun (WGS) entry which is preliminary data.</text>
</comment>
<dbReference type="Proteomes" id="UP000719412">
    <property type="component" value="Unassembled WGS sequence"/>
</dbReference>
<dbReference type="AlphaFoldDB" id="A0A8J6HDT1"/>
<keyword evidence="3" id="KW-1185">Reference proteome</keyword>
<sequence>MSADGTLTAQANATRHQLHLPHGHHFAYRTSIPTKLGASDLVIIAKAGEALRGRGYRYYCDWRPIRGWEKFCKDLIIAFPDRDTPDVPTTETRSFAAFIVFVMRVGDYTESNMALTMEKPKPPSGSDSQGMSEANIKLWLARVLLTRWEQKALRVQQPNGQTTKKPVEAEKPEKPTESKVPTVATIKHQPLPHESEARDPSKTKLESAADLVIPAKNHGWVLRIRASVTDLLSDPRSNTGGSAQIRGVATLQASPRIAHRLCLSSGHLNLQWRFYDRGVPKRLWHIHRAEEPQHKDCGTSTGRENRNKIKAVAIIHYHEVTIARTIWDSG</sequence>
<proteinExistence type="predicted"/>